<comment type="similarity">
    <text evidence="7">Belongs to the MsrQ family.</text>
</comment>
<keyword evidence="2 7" id="KW-0813">Transport</keyword>
<dbReference type="AlphaFoldDB" id="A0A037ZN94"/>
<evidence type="ECO:0000256" key="3">
    <source>
        <dbReference type="ARBA" id="ARBA00022692"/>
    </source>
</evidence>
<keyword evidence="10" id="KW-1185">Reference proteome</keyword>
<dbReference type="PANTHER" id="PTHR36964:SF1">
    <property type="entry name" value="PROTEIN-METHIONINE-SULFOXIDE REDUCTASE HEME-BINDING SUBUNIT MSRQ"/>
    <property type="match status" value="1"/>
</dbReference>
<dbReference type="GO" id="GO:0010181">
    <property type="term" value="F:FMN binding"/>
    <property type="evidence" value="ECO:0007669"/>
    <property type="project" value="UniProtKB-UniRule"/>
</dbReference>
<feature type="domain" description="Ferric oxidoreductase" evidence="8">
    <location>
        <begin position="50"/>
        <end position="160"/>
    </location>
</feature>
<evidence type="ECO:0000256" key="1">
    <source>
        <dbReference type="ARBA" id="ARBA00004141"/>
    </source>
</evidence>
<keyword evidence="7" id="KW-0285">Flavoprotein</keyword>
<comment type="subcellular location">
    <subcellularLocation>
        <location evidence="7">Cell membrane</location>
        <topology evidence="7">Multi-pass membrane protein</topology>
    </subcellularLocation>
    <subcellularLocation>
        <location evidence="1">Membrane</location>
        <topology evidence="1">Multi-pass membrane protein</topology>
    </subcellularLocation>
</comment>
<proteinExistence type="inferred from homology"/>
<keyword evidence="4 7" id="KW-1133">Transmembrane helix</keyword>
<keyword evidence="6 7" id="KW-0472">Membrane</keyword>
<comment type="function">
    <text evidence="7">Part of the MsrPQ system that repairs oxidized periplasmic proteins containing methionine sulfoxide residues (Met-O), using respiratory chain electrons. Thus protects these proteins from oxidative-stress damage caused by reactive species of oxygen and chlorine generated by the host defense mechanisms. MsrPQ is essential for the maintenance of envelope integrity under bleach stress, rescuing a wide series of structurally unrelated periplasmic proteins from methionine oxidation. MsrQ provides electrons for reduction to the reductase catalytic subunit MsrP, using the quinone pool of the respiratory chain.</text>
</comment>
<gene>
    <name evidence="7" type="primary">msrQ</name>
    <name evidence="9" type="ORF">ACMU_03370</name>
</gene>
<evidence type="ECO:0000256" key="4">
    <source>
        <dbReference type="ARBA" id="ARBA00022989"/>
    </source>
</evidence>
<sequence>MKDAINSFARKIPAWLVYVAGAGLSLWYLYLAATGEMGPEPIKPLEHALGELALQLLILGLVISPLRRFAGINLVKFRRALGLTAFFVVFAHLLVWLVLDLQSWQLIWKDIVKRPYITIGMVAFVICIPLAVTSNNYFTRRMGPAWNQLHKLTYAVIFLGGLHNVMVAKGLPLEPLIYMAVILGLLALRLIPRSRPVVAPGRVSTSINN</sequence>
<feature type="transmembrane region" description="Helical" evidence="7">
    <location>
        <begin position="12"/>
        <end position="32"/>
    </location>
</feature>
<evidence type="ECO:0000256" key="7">
    <source>
        <dbReference type="HAMAP-Rule" id="MF_01207"/>
    </source>
</evidence>
<evidence type="ECO:0000256" key="6">
    <source>
        <dbReference type="ARBA" id="ARBA00023136"/>
    </source>
</evidence>
<organism evidence="9 10">
    <name type="scientific">Actibacterium mucosum KCTC 23349</name>
    <dbReference type="NCBI Taxonomy" id="1454373"/>
    <lineage>
        <taxon>Bacteria</taxon>
        <taxon>Pseudomonadati</taxon>
        <taxon>Pseudomonadota</taxon>
        <taxon>Alphaproteobacteria</taxon>
        <taxon>Rhodobacterales</taxon>
        <taxon>Roseobacteraceae</taxon>
        <taxon>Actibacterium</taxon>
    </lineage>
</organism>
<dbReference type="GO" id="GO:0009055">
    <property type="term" value="F:electron transfer activity"/>
    <property type="evidence" value="ECO:0007669"/>
    <property type="project" value="UniProtKB-UniRule"/>
</dbReference>
<dbReference type="GO" id="GO:0020037">
    <property type="term" value="F:heme binding"/>
    <property type="evidence" value="ECO:0007669"/>
    <property type="project" value="UniProtKB-UniRule"/>
</dbReference>
<feature type="transmembrane region" description="Helical" evidence="7">
    <location>
        <begin position="176"/>
        <end position="192"/>
    </location>
</feature>
<accession>A0A037ZN94</accession>
<evidence type="ECO:0000256" key="5">
    <source>
        <dbReference type="ARBA" id="ARBA00023004"/>
    </source>
</evidence>
<feature type="transmembrane region" description="Helical" evidence="7">
    <location>
        <begin position="81"/>
        <end position="99"/>
    </location>
</feature>
<dbReference type="InterPro" id="IPR022837">
    <property type="entry name" value="MsrQ-like"/>
</dbReference>
<keyword evidence="5 7" id="KW-0408">Iron</keyword>
<dbReference type="EMBL" id="JFKE01000001">
    <property type="protein sequence ID" value="KAJ57559.1"/>
    <property type="molecule type" value="Genomic_DNA"/>
</dbReference>
<keyword evidence="7" id="KW-1003">Cell membrane</keyword>
<evidence type="ECO:0000256" key="2">
    <source>
        <dbReference type="ARBA" id="ARBA00022448"/>
    </source>
</evidence>
<dbReference type="PANTHER" id="PTHR36964">
    <property type="entry name" value="PROTEIN-METHIONINE-SULFOXIDE REDUCTASE HEME-BINDING SUBUNIT MSRQ"/>
    <property type="match status" value="1"/>
</dbReference>
<evidence type="ECO:0000259" key="8">
    <source>
        <dbReference type="Pfam" id="PF01794"/>
    </source>
</evidence>
<dbReference type="HAMAP" id="MF_01207">
    <property type="entry name" value="MsrQ"/>
    <property type="match status" value="1"/>
</dbReference>
<keyword evidence="7" id="KW-0479">Metal-binding</keyword>
<comment type="subunit">
    <text evidence="7">Heterodimer of a catalytic subunit (MsrP) and a heme-binding subunit (MsrQ).</text>
</comment>
<dbReference type="RefSeq" id="WP_035255941.1">
    <property type="nucleotide sequence ID" value="NZ_JFKE01000001.1"/>
</dbReference>
<keyword evidence="7" id="KW-0249">Electron transport</keyword>
<dbReference type="GO" id="GO:0046872">
    <property type="term" value="F:metal ion binding"/>
    <property type="evidence" value="ECO:0007669"/>
    <property type="project" value="UniProtKB-KW"/>
</dbReference>
<comment type="caution">
    <text evidence="9">The sequence shown here is derived from an EMBL/GenBank/DDBJ whole genome shotgun (WGS) entry which is preliminary data.</text>
</comment>
<keyword evidence="3 7" id="KW-0812">Transmembrane</keyword>
<feature type="transmembrane region" description="Helical" evidence="7">
    <location>
        <begin position="52"/>
        <end position="69"/>
    </location>
</feature>
<dbReference type="GO" id="GO:0005886">
    <property type="term" value="C:plasma membrane"/>
    <property type="evidence" value="ECO:0007669"/>
    <property type="project" value="UniProtKB-SubCell"/>
</dbReference>
<keyword evidence="7" id="KW-0288">FMN</keyword>
<comment type="cofactor">
    <cofactor evidence="7">
        <name>heme b</name>
        <dbReference type="ChEBI" id="CHEBI:60344"/>
    </cofactor>
    <text evidence="7">Binds 1 heme b (iron(II)-protoporphyrin IX) group per subunit.</text>
</comment>
<name>A0A037ZN94_9RHOB</name>
<protein>
    <recommendedName>
        <fullName evidence="7">Protein-methionine-sulfoxide reductase heme-binding subunit MsrQ</fullName>
    </recommendedName>
    <alternativeName>
        <fullName evidence="7">Flavocytochrome MsrQ</fullName>
    </alternativeName>
</protein>
<evidence type="ECO:0000313" key="9">
    <source>
        <dbReference type="EMBL" id="KAJ57559.1"/>
    </source>
</evidence>
<dbReference type="Pfam" id="PF01794">
    <property type="entry name" value="Ferric_reduct"/>
    <property type="match status" value="1"/>
</dbReference>
<dbReference type="NCBIfam" id="NF003833">
    <property type="entry name" value="PRK05419.1-5"/>
    <property type="match status" value="1"/>
</dbReference>
<dbReference type="GO" id="GO:0030091">
    <property type="term" value="P:protein repair"/>
    <property type="evidence" value="ECO:0007669"/>
    <property type="project" value="UniProtKB-UniRule"/>
</dbReference>
<feature type="transmembrane region" description="Helical" evidence="7">
    <location>
        <begin position="152"/>
        <end position="170"/>
    </location>
</feature>
<evidence type="ECO:0000313" key="10">
    <source>
        <dbReference type="Proteomes" id="UP000026249"/>
    </source>
</evidence>
<reference evidence="9 10" key="1">
    <citation type="submission" date="2014-03" db="EMBL/GenBank/DDBJ databases">
        <title>Draft Genome Sequence of Actibacterium mucosum KCTC 23349, a Marine Alphaproteobacterium with Complex Ionic Requirements Isolated from Mediterranean Seawater at Malvarrosa Beach, Valencia, Spain.</title>
        <authorList>
            <person name="Arahal D.R."/>
            <person name="Shao Z."/>
            <person name="Lai Q."/>
            <person name="Pujalte M.J."/>
        </authorList>
    </citation>
    <scope>NUCLEOTIDE SEQUENCE [LARGE SCALE GENOMIC DNA]</scope>
    <source>
        <strain evidence="9 10">KCTC 23349</strain>
    </source>
</reference>
<dbReference type="STRING" id="1454373.ACMU_03370"/>
<dbReference type="Proteomes" id="UP000026249">
    <property type="component" value="Unassembled WGS sequence"/>
</dbReference>
<keyword evidence="7" id="KW-0349">Heme</keyword>
<feature type="transmembrane region" description="Helical" evidence="7">
    <location>
        <begin position="111"/>
        <end position="132"/>
    </location>
</feature>
<comment type="cofactor">
    <cofactor evidence="7">
        <name>FMN</name>
        <dbReference type="ChEBI" id="CHEBI:58210"/>
    </cofactor>
    <text evidence="7">Binds 1 FMN per subunit.</text>
</comment>
<dbReference type="InterPro" id="IPR013130">
    <property type="entry name" value="Fe3_Rdtase_TM_dom"/>
</dbReference>
<dbReference type="GO" id="GO:0016679">
    <property type="term" value="F:oxidoreductase activity, acting on diphenols and related substances as donors"/>
    <property type="evidence" value="ECO:0007669"/>
    <property type="project" value="TreeGrafter"/>
</dbReference>